<comment type="caution">
    <text evidence="2">The sequence shown here is derived from an EMBL/GenBank/DDBJ whole genome shotgun (WGS) entry which is preliminary data.</text>
</comment>
<dbReference type="Proteomes" id="UP001170954">
    <property type="component" value="Unassembled WGS sequence"/>
</dbReference>
<evidence type="ECO:0000256" key="1">
    <source>
        <dbReference type="SAM" id="SignalP"/>
    </source>
</evidence>
<evidence type="ECO:0000313" key="2">
    <source>
        <dbReference type="EMBL" id="MDM1047794.1"/>
    </source>
</evidence>
<dbReference type="EMBL" id="JACAGK010000012">
    <property type="protein sequence ID" value="MDM1047794.1"/>
    <property type="molecule type" value="Genomic_DNA"/>
</dbReference>
<keyword evidence="3" id="KW-1185">Reference proteome</keyword>
<evidence type="ECO:0000313" key="3">
    <source>
        <dbReference type="Proteomes" id="UP001170954"/>
    </source>
</evidence>
<name>A0ABT7NKN7_9SPHI</name>
<sequence length="118" mass="13324">MKKLIYAFLLLSITLFSCSKDDDSTETEVINLVDTKWEGRGTFGGLPEPVKITLEFKTGGKVEGYNQPNDWEGTYTFDTKTNKGVIVEDGSFKMPFEVSGSTLKFEIEPKNWISLKKQ</sequence>
<reference evidence="2" key="1">
    <citation type="submission" date="2020-06" db="EMBL/GenBank/DDBJ databases">
        <authorList>
            <person name="Dong N."/>
        </authorList>
    </citation>
    <scope>NUCLEOTIDE SEQUENCE</scope>
    <source>
        <strain evidence="2">R1692</strain>
    </source>
</reference>
<reference evidence="2" key="2">
    <citation type="journal article" date="2022" name="Sci. Total Environ.">
        <title>Prevalence, transmission, and molecular epidemiology of tet(X)-positive bacteria among humans, animals, and environmental niches in China: An epidemiological, and genomic-based study.</title>
        <authorList>
            <person name="Dong N."/>
            <person name="Zeng Y."/>
            <person name="Cai C."/>
            <person name="Sun C."/>
            <person name="Lu J."/>
            <person name="Liu C."/>
            <person name="Zhou H."/>
            <person name="Sun Q."/>
            <person name="Shu L."/>
            <person name="Wang H."/>
            <person name="Wang Y."/>
            <person name="Wang S."/>
            <person name="Wu C."/>
            <person name="Chan E.W."/>
            <person name="Chen G."/>
            <person name="Shen Z."/>
            <person name="Chen S."/>
            <person name="Zhang R."/>
        </authorList>
    </citation>
    <scope>NUCLEOTIDE SEQUENCE</scope>
    <source>
        <strain evidence="2">R1692</strain>
    </source>
</reference>
<accession>A0ABT7NKN7</accession>
<organism evidence="2 3">
    <name type="scientific">Sphingobacterium hotanense</name>
    <dbReference type="NCBI Taxonomy" id="649196"/>
    <lineage>
        <taxon>Bacteria</taxon>
        <taxon>Pseudomonadati</taxon>
        <taxon>Bacteroidota</taxon>
        <taxon>Sphingobacteriia</taxon>
        <taxon>Sphingobacteriales</taxon>
        <taxon>Sphingobacteriaceae</taxon>
        <taxon>Sphingobacterium</taxon>
    </lineage>
</organism>
<feature type="signal peptide" evidence="1">
    <location>
        <begin position="1"/>
        <end position="19"/>
    </location>
</feature>
<dbReference type="RefSeq" id="WP_149526869.1">
    <property type="nucleotide sequence ID" value="NZ_CP030848.1"/>
</dbReference>
<feature type="chain" id="PRO_5046469773" evidence="1">
    <location>
        <begin position="20"/>
        <end position="118"/>
    </location>
</feature>
<proteinExistence type="predicted"/>
<gene>
    <name evidence="2" type="ORF">HX018_06045</name>
</gene>
<keyword evidence="1" id="KW-0732">Signal</keyword>
<dbReference type="PROSITE" id="PS51257">
    <property type="entry name" value="PROKAR_LIPOPROTEIN"/>
    <property type="match status" value="1"/>
</dbReference>
<protein>
    <submittedName>
        <fullName evidence="2">Uncharacterized protein</fullName>
    </submittedName>
</protein>